<dbReference type="AlphaFoldDB" id="A0AAW9K6L1"/>
<evidence type="ECO:0000259" key="1">
    <source>
        <dbReference type="Pfam" id="PF12146"/>
    </source>
</evidence>
<proteinExistence type="predicted"/>
<dbReference type="EMBL" id="JAVBVO010000004">
    <property type="protein sequence ID" value="MDZ5759839.1"/>
    <property type="molecule type" value="Genomic_DNA"/>
</dbReference>
<evidence type="ECO:0000313" key="3">
    <source>
        <dbReference type="Proteomes" id="UP001290462"/>
    </source>
</evidence>
<feature type="domain" description="Serine aminopeptidase S33" evidence="1">
    <location>
        <begin position="2"/>
        <end position="262"/>
    </location>
</feature>
<dbReference type="InterPro" id="IPR022742">
    <property type="entry name" value="Hydrolase_4"/>
</dbReference>
<protein>
    <submittedName>
        <fullName evidence="2">Alpha/beta fold hydrolase</fullName>
    </submittedName>
</protein>
<dbReference type="SUPFAM" id="SSF53474">
    <property type="entry name" value="alpha/beta-Hydrolases"/>
    <property type="match status" value="1"/>
</dbReference>
<reference evidence="2" key="1">
    <citation type="submission" date="2023-08" db="EMBL/GenBank/DDBJ databases">
        <title>Genomic characterization of piscicolin 126 produced by Carnobacterium maltaromaticum CM22 strain isolated from salmon (Salmo salar).</title>
        <authorList>
            <person name="Gonzalez-Gragera E."/>
            <person name="Garcia-Lopez J.D."/>
            <person name="Teso-Perez C."/>
            <person name="Gimenez-Hernandez I."/>
            <person name="Peralta-Sanchez J.M."/>
            <person name="Valdivia E."/>
            <person name="Montalban-Lopez M."/>
            <person name="Martin-Platero A.M."/>
            <person name="Banos A."/>
            <person name="Martinez-Bueno M."/>
        </authorList>
    </citation>
    <scope>NUCLEOTIDE SEQUENCE</scope>
    <source>
        <strain evidence="2">CM22</strain>
    </source>
</reference>
<dbReference type="Gene3D" id="3.40.50.1820">
    <property type="entry name" value="alpha/beta hydrolase"/>
    <property type="match status" value="1"/>
</dbReference>
<dbReference type="PANTHER" id="PTHR11614">
    <property type="entry name" value="PHOSPHOLIPASE-RELATED"/>
    <property type="match status" value="1"/>
</dbReference>
<name>A0AAW9K6L1_CARML</name>
<evidence type="ECO:0000313" key="2">
    <source>
        <dbReference type="EMBL" id="MDZ5759839.1"/>
    </source>
</evidence>
<dbReference type="Proteomes" id="UP001290462">
    <property type="component" value="Unassembled WGS sequence"/>
</dbReference>
<dbReference type="InterPro" id="IPR029058">
    <property type="entry name" value="AB_hydrolase_fold"/>
</dbReference>
<sequence length="278" mass="31669">MAVLQISHGMAEFIDRYTDFAEFLTGHGFLVVGNDHLGHGRSVAASSDFGYFSKKNSKDYVIEDIYTLHQLVKQDYPTLPYFLMGHSMGSFIVRNYLQKYGASVDGAIIMGTSGPKLETALILPILEVLNKLQPRKQNKWVDQLAFGSFNNYFPEDAAEFAWLSENQENVQRYMNHPQTGFIFTNNGFLTLFTLLQDATKPGWANPIPRELPLLIISGEDDPVGQMGVGIRKVFRELEELDFVDITFCSYPTMRHEILMETNHLLVYSDILDWLSKHL</sequence>
<keyword evidence="2" id="KW-0378">Hydrolase</keyword>
<comment type="caution">
    <text evidence="2">The sequence shown here is derived from an EMBL/GenBank/DDBJ whole genome shotgun (WGS) entry which is preliminary data.</text>
</comment>
<gene>
    <name evidence="2" type="ORF">RAK27_14350</name>
</gene>
<accession>A0AAW9K6L1</accession>
<dbReference type="Pfam" id="PF12146">
    <property type="entry name" value="Hydrolase_4"/>
    <property type="match status" value="1"/>
</dbReference>
<dbReference type="InterPro" id="IPR051044">
    <property type="entry name" value="MAG_DAG_Lipase"/>
</dbReference>
<dbReference type="GO" id="GO:0016787">
    <property type="term" value="F:hydrolase activity"/>
    <property type="evidence" value="ECO:0007669"/>
    <property type="project" value="UniProtKB-KW"/>
</dbReference>
<organism evidence="2 3">
    <name type="scientific">Carnobacterium maltaromaticum</name>
    <name type="common">Carnobacterium piscicola</name>
    <dbReference type="NCBI Taxonomy" id="2751"/>
    <lineage>
        <taxon>Bacteria</taxon>
        <taxon>Bacillati</taxon>
        <taxon>Bacillota</taxon>
        <taxon>Bacilli</taxon>
        <taxon>Lactobacillales</taxon>
        <taxon>Carnobacteriaceae</taxon>
        <taxon>Carnobacterium</taxon>
    </lineage>
</organism>